<evidence type="ECO:0000256" key="1">
    <source>
        <dbReference type="ARBA" id="ARBA00022679"/>
    </source>
</evidence>
<keyword evidence="2" id="KW-0012">Acyltransferase</keyword>
<dbReference type="SUPFAM" id="SSF55729">
    <property type="entry name" value="Acyl-CoA N-acyltransferases (Nat)"/>
    <property type="match status" value="1"/>
</dbReference>
<organism evidence="4 5">
    <name type="scientific">Actinoplanes cyaneus</name>
    <dbReference type="NCBI Taxonomy" id="52696"/>
    <lineage>
        <taxon>Bacteria</taxon>
        <taxon>Bacillati</taxon>
        <taxon>Actinomycetota</taxon>
        <taxon>Actinomycetes</taxon>
        <taxon>Micromonosporales</taxon>
        <taxon>Micromonosporaceae</taxon>
        <taxon>Actinoplanes</taxon>
    </lineage>
</organism>
<proteinExistence type="predicted"/>
<dbReference type="EMBL" id="BOMH01000108">
    <property type="protein sequence ID" value="GID71240.1"/>
    <property type="molecule type" value="Genomic_DNA"/>
</dbReference>
<feature type="domain" description="N-acetyltransferase" evidence="3">
    <location>
        <begin position="117"/>
        <end position="251"/>
    </location>
</feature>
<comment type="caution">
    <text evidence="4">The sequence shown here is derived from an EMBL/GenBank/DDBJ whole genome shotgun (WGS) entry which is preliminary data.</text>
</comment>
<protein>
    <recommendedName>
        <fullName evidence="3">N-acetyltransferase domain-containing protein</fullName>
    </recommendedName>
</protein>
<name>A0A919M680_9ACTN</name>
<dbReference type="PANTHER" id="PTHR43877:SF2">
    <property type="entry name" value="AMINOALKYLPHOSPHONATE N-ACETYLTRANSFERASE-RELATED"/>
    <property type="match status" value="1"/>
</dbReference>
<evidence type="ECO:0000313" key="5">
    <source>
        <dbReference type="Proteomes" id="UP000619479"/>
    </source>
</evidence>
<reference evidence="4" key="1">
    <citation type="submission" date="2021-01" db="EMBL/GenBank/DDBJ databases">
        <title>Whole genome shotgun sequence of Actinoplanes cyaneus NBRC 14990.</title>
        <authorList>
            <person name="Komaki H."/>
            <person name="Tamura T."/>
        </authorList>
    </citation>
    <scope>NUCLEOTIDE SEQUENCE</scope>
    <source>
        <strain evidence="4">NBRC 14990</strain>
    </source>
</reference>
<dbReference type="Pfam" id="PF00583">
    <property type="entry name" value="Acetyltransf_1"/>
    <property type="match status" value="1"/>
</dbReference>
<gene>
    <name evidence="4" type="ORF">Acy02nite_91210</name>
</gene>
<dbReference type="PROSITE" id="PS51186">
    <property type="entry name" value="GNAT"/>
    <property type="match status" value="1"/>
</dbReference>
<dbReference type="GO" id="GO:0016747">
    <property type="term" value="F:acyltransferase activity, transferring groups other than amino-acyl groups"/>
    <property type="evidence" value="ECO:0007669"/>
    <property type="project" value="InterPro"/>
</dbReference>
<sequence length="251" mass="27076">MDSVDDLAPQLANNRAYWLGWGSTSAVDDDLPIYRSDLRHGMLNGVLRARGIDLATAVSRAREALAGTSWMWWYHPLDSDVAVADLLVHRGATLAGTVPLMAARLDDVPEVPVPSGVRLEPARTNGDLAAFARTYLVPNGMTMTDADAAAQVEISRDGRLDDQLRYVAWFGDEPVACGALSISHGVAGIYNMATIAAFEGRGIGTALAVELLTQARRRGLKVATLTASPRGALVYRRLGFDAVSEYRLFSF</sequence>
<keyword evidence="5" id="KW-1185">Reference proteome</keyword>
<dbReference type="PANTHER" id="PTHR43877">
    <property type="entry name" value="AMINOALKYLPHOSPHONATE N-ACETYLTRANSFERASE-RELATED-RELATED"/>
    <property type="match status" value="1"/>
</dbReference>
<dbReference type="Proteomes" id="UP000619479">
    <property type="component" value="Unassembled WGS sequence"/>
</dbReference>
<evidence type="ECO:0000313" key="4">
    <source>
        <dbReference type="EMBL" id="GID71240.1"/>
    </source>
</evidence>
<dbReference type="CDD" id="cd04301">
    <property type="entry name" value="NAT_SF"/>
    <property type="match status" value="1"/>
</dbReference>
<keyword evidence="1" id="KW-0808">Transferase</keyword>
<dbReference type="InterPro" id="IPR000182">
    <property type="entry name" value="GNAT_dom"/>
</dbReference>
<accession>A0A919M680</accession>
<evidence type="ECO:0000259" key="3">
    <source>
        <dbReference type="PROSITE" id="PS51186"/>
    </source>
</evidence>
<dbReference type="InterPro" id="IPR050832">
    <property type="entry name" value="Bact_Acetyltransf"/>
</dbReference>
<dbReference type="AlphaFoldDB" id="A0A919M680"/>
<dbReference type="Gene3D" id="3.40.630.30">
    <property type="match status" value="1"/>
</dbReference>
<evidence type="ECO:0000256" key="2">
    <source>
        <dbReference type="ARBA" id="ARBA00023315"/>
    </source>
</evidence>
<dbReference type="InterPro" id="IPR016181">
    <property type="entry name" value="Acyl_CoA_acyltransferase"/>
</dbReference>